<evidence type="ECO:0000313" key="4">
    <source>
        <dbReference type="Proteomes" id="UP000245207"/>
    </source>
</evidence>
<feature type="compositionally biased region" description="Low complexity" evidence="1">
    <location>
        <begin position="208"/>
        <end position="219"/>
    </location>
</feature>
<feature type="compositionally biased region" description="Low complexity" evidence="1">
    <location>
        <begin position="13"/>
        <end position="22"/>
    </location>
</feature>
<organism evidence="3 4">
    <name type="scientific">Artemisia annua</name>
    <name type="common">Sweet wormwood</name>
    <dbReference type="NCBI Taxonomy" id="35608"/>
    <lineage>
        <taxon>Eukaryota</taxon>
        <taxon>Viridiplantae</taxon>
        <taxon>Streptophyta</taxon>
        <taxon>Embryophyta</taxon>
        <taxon>Tracheophyta</taxon>
        <taxon>Spermatophyta</taxon>
        <taxon>Magnoliopsida</taxon>
        <taxon>eudicotyledons</taxon>
        <taxon>Gunneridae</taxon>
        <taxon>Pentapetalae</taxon>
        <taxon>asterids</taxon>
        <taxon>campanulids</taxon>
        <taxon>Asterales</taxon>
        <taxon>Asteraceae</taxon>
        <taxon>Asteroideae</taxon>
        <taxon>Anthemideae</taxon>
        <taxon>Artemisiinae</taxon>
        <taxon>Artemisia</taxon>
    </lineage>
</organism>
<feature type="compositionally biased region" description="Basic and acidic residues" evidence="1">
    <location>
        <begin position="57"/>
        <end position="71"/>
    </location>
</feature>
<evidence type="ECO:0000256" key="1">
    <source>
        <dbReference type="SAM" id="MobiDB-lite"/>
    </source>
</evidence>
<evidence type="ECO:0000259" key="2">
    <source>
        <dbReference type="Pfam" id="PF18210"/>
    </source>
</evidence>
<feature type="compositionally biased region" description="Polar residues" evidence="1">
    <location>
        <begin position="177"/>
        <end position="200"/>
    </location>
</feature>
<reference evidence="3 4" key="1">
    <citation type="journal article" date="2018" name="Mol. Plant">
        <title>The genome of Artemisia annua provides insight into the evolution of Asteraceae family and artemisinin biosynthesis.</title>
        <authorList>
            <person name="Shen Q."/>
            <person name="Zhang L."/>
            <person name="Liao Z."/>
            <person name="Wang S."/>
            <person name="Yan T."/>
            <person name="Shi P."/>
            <person name="Liu M."/>
            <person name="Fu X."/>
            <person name="Pan Q."/>
            <person name="Wang Y."/>
            <person name="Lv Z."/>
            <person name="Lu X."/>
            <person name="Zhang F."/>
            <person name="Jiang W."/>
            <person name="Ma Y."/>
            <person name="Chen M."/>
            <person name="Hao X."/>
            <person name="Li L."/>
            <person name="Tang Y."/>
            <person name="Lv G."/>
            <person name="Zhou Y."/>
            <person name="Sun X."/>
            <person name="Brodelius P.E."/>
            <person name="Rose J.K.C."/>
            <person name="Tang K."/>
        </authorList>
    </citation>
    <scope>NUCLEOTIDE SEQUENCE [LARGE SCALE GENOMIC DNA]</scope>
    <source>
        <strain evidence="4">cv. Huhao1</strain>
        <tissue evidence="3">Leaf</tissue>
    </source>
</reference>
<dbReference type="InterPro" id="IPR040850">
    <property type="entry name" value="Knl1_RWD_C"/>
</dbReference>
<comment type="caution">
    <text evidence="3">The sequence shown here is derived from an EMBL/GenBank/DDBJ whole genome shotgun (WGS) entry which is preliminary data.</text>
</comment>
<evidence type="ECO:0000313" key="3">
    <source>
        <dbReference type="EMBL" id="PWA34205.1"/>
    </source>
</evidence>
<feature type="compositionally biased region" description="Acidic residues" evidence="1">
    <location>
        <begin position="72"/>
        <end position="84"/>
    </location>
</feature>
<dbReference type="OrthoDB" id="1929367at2759"/>
<feature type="region of interest" description="Disordered" evidence="1">
    <location>
        <begin position="1"/>
        <end position="113"/>
    </location>
</feature>
<proteinExistence type="predicted"/>
<feature type="region of interest" description="Disordered" evidence="1">
    <location>
        <begin position="574"/>
        <end position="594"/>
    </location>
</feature>
<accession>A0A2U1KBT8</accession>
<protein>
    <recommendedName>
        <fullName evidence="2">Knl1 C-terminal RWD domain-containing protein</fullName>
    </recommendedName>
</protein>
<gene>
    <name evidence="3" type="ORF">CTI12_AA621190</name>
</gene>
<dbReference type="Proteomes" id="UP000245207">
    <property type="component" value="Unassembled WGS sequence"/>
</dbReference>
<dbReference type="STRING" id="35608.A0A2U1KBT8"/>
<dbReference type="Pfam" id="PF18210">
    <property type="entry name" value="Knl1_RWD_C"/>
    <property type="match status" value="1"/>
</dbReference>
<dbReference type="EMBL" id="PKPP01023413">
    <property type="protein sequence ID" value="PWA34205.1"/>
    <property type="molecule type" value="Genomic_DNA"/>
</dbReference>
<feature type="compositionally biased region" description="Basic and acidic residues" evidence="1">
    <location>
        <begin position="576"/>
        <end position="587"/>
    </location>
</feature>
<sequence>MSSPQPPEDHSNTKSTSATTSAFQKKRSRRVSFAENTIHIFERDEESGSNPDEDGGSSDRDSDSVKFFRSEDEGDDEEEEEQEEGSPFFRLVRSPSSGGSTVGSATSNDDDNFFGPVSTNFIRRNLSDSAASDDNHDQTMDSTAFSMHFRSIARSVSDGELVTSTGVHLSFDEKTPTGPTLSSVPSDKGSSMLLTLQNKPNDQRDVSSSKLSSGSNSNDMSLVGEYHNKYNYGNLSPALNALLTEDHNDLHAVSRDSMLKAPTKAQAQVLENKENVPDLMDFSYGPDNKMEGITSHEELNKVVPANNQNASGPLSPIEASKVLSPNQSITDTLTVKRKEPVENAFVINSSLESLVTRQSTPLNPRNVNNRSDDVMEKENESPFVGPITHVSDRPSHLLLNGVSHYKSPRIMTPSDNQASLFPRTESLQHDGSISSLQKSMSKLRILKDSPFSAALILKLENSSSRSLFVPTKMAPFSSLLEKSDKSPNINNKSEIPKNLMPITREEDFGEVASQIVLRSENIWPREHMQPNDLTSADIGYGHKGDDNNIGSLPLSNRSSKKLKKATTAKFRVSPYRTEKQSTQHHESLNFGPGHVGGLEESISNRRLLTPLNVAGSSLEENVREKANTLDDVRCNSETKMISDDIEHESFRSISRGSDITPGRMNTSLVLNGRMVDSSCQKNLADRFGRSPLNQEVHRELHNSNIDTSHVENLSPTERKRKAEAVTTEKIAKIKMSSNSDLELPTDHGMSSIGPNLEYLAKISTRLSLETKILSHSVDKMNLHTIDRLVDILGQLQKSKTYELLYKAIQSQTIVNSTSKIQDKRAAETKLLLCNIIHEQAKLQLMHVKRERLLKNVQSVVSGIQESEALKLNHIAQKSLAVQLIHSNTIKSVQECQVENDKVTSMREEIKDIDGRISNLTKSFQISSKMKGEHTPADTIALVNDHLMKKARHQIIRKDLQLWVVEDLKSSKDHHNVVLNYLDLVNQRLTVTAGIVPSISVSNILNETNINKNFKDMNALTAFGFVFDAGVIQKHVNATSLAQETQTTSHILGNLVDVMEEIQLARIELKTLIYARFHTSLGERLDLELYFFGSNSRKKATVTLNTSCLKRGIYPSEIVACQIDVPVDESQKSSTQTLSAEISAAVKDLRVGFSRIIRLCRCVSQLVSR</sequence>
<dbReference type="PANTHER" id="PTHR35707:SF1">
    <property type="entry name" value="SPC7 KINETOCHORE PROTEIN DOMAIN-CONTAINING PROTEIN"/>
    <property type="match status" value="1"/>
</dbReference>
<feature type="domain" description="Knl1 C-terminal RWD" evidence="2">
    <location>
        <begin position="905"/>
        <end position="1056"/>
    </location>
</feature>
<feature type="compositionally biased region" description="Low complexity" evidence="1">
    <location>
        <begin position="94"/>
        <end position="107"/>
    </location>
</feature>
<feature type="region of interest" description="Disordered" evidence="1">
    <location>
        <begin position="173"/>
        <end position="219"/>
    </location>
</feature>
<keyword evidence="4" id="KW-1185">Reference proteome</keyword>
<feature type="compositionally biased region" description="Acidic residues" evidence="1">
    <location>
        <begin position="43"/>
        <end position="56"/>
    </location>
</feature>
<dbReference type="AlphaFoldDB" id="A0A2U1KBT8"/>
<dbReference type="PANTHER" id="PTHR35707">
    <property type="entry name" value="OS06G0608100 PROTEIN"/>
    <property type="match status" value="1"/>
</dbReference>
<name>A0A2U1KBT8_ARTAN</name>